<comment type="subcellular location">
    <subcellularLocation>
        <location evidence="1">Membrane</location>
        <topology evidence="1">Multi-pass membrane protein</topology>
    </subcellularLocation>
</comment>
<evidence type="ECO:0000256" key="3">
    <source>
        <dbReference type="ARBA" id="ARBA00022741"/>
    </source>
</evidence>
<evidence type="ECO:0000256" key="4">
    <source>
        <dbReference type="ARBA" id="ARBA00022840"/>
    </source>
</evidence>
<dbReference type="PROSITE" id="PS50893">
    <property type="entry name" value="ABC_TRANSPORTER_2"/>
    <property type="match status" value="1"/>
</dbReference>
<feature type="compositionally biased region" description="Low complexity" evidence="7">
    <location>
        <begin position="69"/>
        <end position="92"/>
    </location>
</feature>
<dbReference type="InterPro" id="IPR039421">
    <property type="entry name" value="Type_1_exporter"/>
</dbReference>
<feature type="transmembrane region" description="Helical" evidence="8">
    <location>
        <begin position="184"/>
        <end position="206"/>
    </location>
</feature>
<keyword evidence="12" id="KW-1185">Reference proteome</keyword>
<dbReference type="Gene3D" id="1.20.1560.10">
    <property type="entry name" value="ABC transporter type 1, transmembrane domain"/>
    <property type="match status" value="1"/>
</dbReference>
<dbReference type="SUPFAM" id="SSF90123">
    <property type="entry name" value="ABC transporter transmembrane region"/>
    <property type="match status" value="1"/>
</dbReference>
<organism evidence="11 12">
    <name type="scientific">Lodderomyces beijingensis</name>
    <dbReference type="NCBI Taxonomy" id="1775926"/>
    <lineage>
        <taxon>Eukaryota</taxon>
        <taxon>Fungi</taxon>
        <taxon>Dikarya</taxon>
        <taxon>Ascomycota</taxon>
        <taxon>Saccharomycotina</taxon>
        <taxon>Pichiomycetes</taxon>
        <taxon>Debaryomycetaceae</taxon>
        <taxon>Candida/Lodderomyces clade</taxon>
        <taxon>Lodderomyces</taxon>
    </lineage>
</organism>
<keyword evidence="4" id="KW-0067">ATP-binding</keyword>
<dbReference type="CDD" id="cd18573">
    <property type="entry name" value="ABC_6TM_ABCB10_like"/>
    <property type="match status" value="1"/>
</dbReference>
<dbReference type="GeneID" id="92206204"/>
<feature type="region of interest" description="Disordered" evidence="7">
    <location>
        <begin position="147"/>
        <end position="169"/>
    </location>
</feature>
<dbReference type="PANTHER" id="PTHR43394">
    <property type="entry name" value="ATP-DEPENDENT PERMEASE MDL1, MITOCHONDRIAL"/>
    <property type="match status" value="1"/>
</dbReference>
<proteinExistence type="predicted"/>
<dbReference type="InterPro" id="IPR011527">
    <property type="entry name" value="ABC1_TM_dom"/>
</dbReference>
<evidence type="ECO:0008006" key="13">
    <source>
        <dbReference type="Google" id="ProtNLM"/>
    </source>
</evidence>
<feature type="domain" description="ABC transmembrane type-1" evidence="10">
    <location>
        <begin position="119"/>
        <end position="433"/>
    </location>
</feature>
<dbReference type="PROSITE" id="PS00211">
    <property type="entry name" value="ABC_TRANSPORTER_1"/>
    <property type="match status" value="1"/>
</dbReference>
<evidence type="ECO:0000313" key="12">
    <source>
        <dbReference type="Proteomes" id="UP001497383"/>
    </source>
</evidence>
<dbReference type="InterPro" id="IPR036640">
    <property type="entry name" value="ABC1_TM_sf"/>
</dbReference>
<feature type="transmembrane region" description="Helical" evidence="8">
    <location>
        <begin position="373"/>
        <end position="392"/>
    </location>
</feature>
<sequence length="730" mass="81180">MISIQRSIALHQLSKNFCRSQARARVDFLKTLRLKTDSFYTKPCTETHQIRFNSTVRQSRPNSNDDKSSSASDSATRSEWEQSSNQQSQGENSKPRSSGVFKEILKLLRLAKPEFKLLAFAIACLAVSSATSMSLPLIAGRVLDSVKSSEGGNDKDDIKKEKDEEGTNDDPRSKFFFGLDQTQFYSALLVLFAVGASANFGRIYLLRAAGERLVARLRSSLFSKIISQDGYFFDVGPSKTGMKTGDLISRIANDTQIISRSLSMNISDGVRSVIDGVVGLSMMCYVSWKLTACMSVMFPPLVLMSFFFGRKIKALSKLIQENIGALTKVTEERLNGVKVIQSFAQQESMVKIYDKEIKQIYDSSMREGKLSGIFFGVNGFIGNVTMIGLLVIGTKLIAMGDLTVGALTSFMMYALYTGRSVFGLGNFYTELMKGIGAAERVFELEEYKPKIPNNVGQKQQNPHHQLCGDIIFKDIQFTYPSRPDKIFDNFNLHIKKGENVCIVGPSGSGKSTVGELLLRFYDPDAGTITIDDDNNNNNNNNNEEDKKQVQIKDLNLNQYRGQLGFVQQEPLLFSGTIRENVVFGKEDATDEEIEEALELSHANVFIRNLPQGLETKIGAANKTQLSGGQKQRLSLARTLIKKPKILILDEATSALDSISEEEVLQSLLDLNRKEGVTIISIAHRLTTIKNSDRVIVLDQDGTIVEDGQFTDLNNDPNSKFNKLLKKNELE</sequence>
<feature type="transmembrane region" description="Helical" evidence="8">
    <location>
        <begin position="398"/>
        <end position="416"/>
    </location>
</feature>
<dbReference type="Pfam" id="PF00664">
    <property type="entry name" value="ABC_membrane"/>
    <property type="match status" value="1"/>
</dbReference>
<feature type="transmembrane region" description="Helical" evidence="8">
    <location>
        <begin position="294"/>
        <end position="310"/>
    </location>
</feature>
<dbReference type="PROSITE" id="PS50929">
    <property type="entry name" value="ABC_TM1F"/>
    <property type="match status" value="1"/>
</dbReference>
<evidence type="ECO:0000256" key="1">
    <source>
        <dbReference type="ARBA" id="ARBA00004141"/>
    </source>
</evidence>
<dbReference type="Pfam" id="PF00005">
    <property type="entry name" value="ABC_tran"/>
    <property type="match status" value="1"/>
</dbReference>
<name>A0ABP0ZG16_9ASCO</name>
<feature type="domain" description="ABC transporter" evidence="9">
    <location>
        <begin position="470"/>
        <end position="725"/>
    </location>
</feature>
<dbReference type="InterPro" id="IPR027417">
    <property type="entry name" value="P-loop_NTPase"/>
</dbReference>
<dbReference type="InterPro" id="IPR017871">
    <property type="entry name" value="ABC_transporter-like_CS"/>
</dbReference>
<evidence type="ECO:0000259" key="10">
    <source>
        <dbReference type="PROSITE" id="PS50929"/>
    </source>
</evidence>
<accession>A0ABP0ZG16</accession>
<gene>
    <name evidence="11" type="ORF">LODBEIA_P10080</name>
</gene>
<dbReference type="Gene3D" id="3.40.50.300">
    <property type="entry name" value="P-loop containing nucleotide triphosphate hydrolases"/>
    <property type="match status" value="1"/>
</dbReference>
<dbReference type="Proteomes" id="UP001497383">
    <property type="component" value="Chromosome 1"/>
</dbReference>
<keyword evidence="5 8" id="KW-1133">Transmembrane helix</keyword>
<keyword evidence="3" id="KW-0547">Nucleotide-binding</keyword>
<evidence type="ECO:0000256" key="7">
    <source>
        <dbReference type="SAM" id="MobiDB-lite"/>
    </source>
</evidence>
<keyword evidence="2 8" id="KW-0812">Transmembrane</keyword>
<evidence type="ECO:0000256" key="2">
    <source>
        <dbReference type="ARBA" id="ARBA00022692"/>
    </source>
</evidence>
<reference evidence="11 12" key="1">
    <citation type="submission" date="2024-03" db="EMBL/GenBank/DDBJ databases">
        <authorList>
            <person name="Brejova B."/>
        </authorList>
    </citation>
    <scope>NUCLEOTIDE SEQUENCE [LARGE SCALE GENOMIC DNA]</scope>
    <source>
        <strain evidence="11 12">CBS 14171</strain>
    </source>
</reference>
<evidence type="ECO:0000256" key="6">
    <source>
        <dbReference type="ARBA" id="ARBA00023136"/>
    </source>
</evidence>
<evidence type="ECO:0000256" key="8">
    <source>
        <dbReference type="SAM" id="Phobius"/>
    </source>
</evidence>
<dbReference type="SMART" id="SM00382">
    <property type="entry name" value="AAA"/>
    <property type="match status" value="1"/>
</dbReference>
<feature type="transmembrane region" description="Helical" evidence="8">
    <location>
        <begin position="117"/>
        <end position="139"/>
    </location>
</feature>
<dbReference type="EMBL" id="OZ022405">
    <property type="protein sequence ID" value="CAK9436450.1"/>
    <property type="molecule type" value="Genomic_DNA"/>
</dbReference>
<feature type="compositionally biased region" description="Basic and acidic residues" evidence="7">
    <location>
        <begin position="152"/>
        <end position="169"/>
    </location>
</feature>
<protein>
    <recommendedName>
        <fullName evidence="13">ATP-dependent permease MDL1</fullName>
    </recommendedName>
</protein>
<evidence type="ECO:0000313" key="11">
    <source>
        <dbReference type="EMBL" id="CAK9436450.1"/>
    </source>
</evidence>
<dbReference type="InterPro" id="IPR003593">
    <property type="entry name" value="AAA+_ATPase"/>
</dbReference>
<dbReference type="PANTHER" id="PTHR43394:SF1">
    <property type="entry name" value="ATP-BINDING CASSETTE SUB-FAMILY B MEMBER 10, MITOCHONDRIAL"/>
    <property type="match status" value="1"/>
</dbReference>
<feature type="region of interest" description="Disordered" evidence="7">
    <location>
        <begin position="54"/>
        <end position="96"/>
    </location>
</feature>
<evidence type="ECO:0000256" key="5">
    <source>
        <dbReference type="ARBA" id="ARBA00022989"/>
    </source>
</evidence>
<evidence type="ECO:0000259" key="9">
    <source>
        <dbReference type="PROSITE" id="PS50893"/>
    </source>
</evidence>
<dbReference type="SUPFAM" id="SSF52540">
    <property type="entry name" value="P-loop containing nucleoside triphosphate hydrolases"/>
    <property type="match status" value="1"/>
</dbReference>
<dbReference type="RefSeq" id="XP_066827946.1">
    <property type="nucleotide sequence ID" value="XM_066970849.1"/>
</dbReference>
<dbReference type="InterPro" id="IPR003439">
    <property type="entry name" value="ABC_transporter-like_ATP-bd"/>
</dbReference>
<keyword evidence="6 8" id="KW-0472">Membrane</keyword>